<gene>
    <name evidence="13" type="ORF">HW555_004878</name>
</gene>
<dbReference type="GO" id="GO:0005634">
    <property type="term" value="C:nucleus"/>
    <property type="evidence" value="ECO:0007669"/>
    <property type="project" value="UniProtKB-SubCell"/>
</dbReference>
<evidence type="ECO:0000256" key="8">
    <source>
        <dbReference type="ARBA" id="ARBA00023163"/>
    </source>
</evidence>
<keyword evidence="5" id="KW-0862">Zinc</keyword>
<name>A0A835GL64_SPOEX</name>
<keyword evidence="9" id="KW-0539">Nucleus</keyword>
<evidence type="ECO:0000256" key="11">
    <source>
        <dbReference type="SAM" id="MobiDB-lite"/>
    </source>
</evidence>
<dbReference type="FunFam" id="3.30.160.60:FF:000217">
    <property type="entry name" value="Combgap, isoform F"/>
    <property type="match status" value="1"/>
</dbReference>
<comment type="caution">
    <text evidence="13">The sequence shown here is derived from an EMBL/GenBank/DDBJ whole genome shotgun (WGS) entry which is preliminary data.</text>
</comment>
<evidence type="ECO:0000256" key="4">
    <source>
        <dbReference type="ARBA" id="ARBA00022771"/>
    </source>
</evidence>
<evidence type="ECO:0000259" key="12">
    <source>
        <dbReference type="PROSITE" id="PS50157"/>
    </source>
</evidence>
<keyword evidence="2" id="KW-0479">Metal-binding</keyword>
<proteinExistence type="predicted"/>
<comment type="subcellular location">
    <subcellularLocation>
        <location evidence="1">Nucleus</location>
    </subcellularLocation>
</comment>
<evidence type="ECO:0000256" key="1">
    <source>
        <dbReference type="ARBA" id="ARBA00004123"/>
    </source>
</evidence>
<evidence type="ECO:0000256" key="9">
    <source>
        <dbReference type="ARBA" id="ARBA00023242"/>
    </source>
</evidence>
<dbReference type="FunFam" id="3.30.160.60:FF:000045">
    <property type="entry name" value="ZFP69 zinc finger protein B"/>
    <property type="match status" value="1"/>
</dbReference>
<evidence type="ECO:0000256" key="2">
    <source>
        <dbReference type="ARBA" id="ARBA00022723"/>
    </source>
</evidence>
<sequence>MCMPTPNNVSGFGYSWGFTSSADLTKGEVETPSSLSYTLGNTVSPETTLTVMAHKTPQVQEKVGAVTVAVSNSGAQLTRVVTTGTPVTGRRAMFVVNDATTHTINRVSQQNQTATIHTNLTAKPFMTPIGPLQLTAEECNEILMKRALQAQGIATPVIDASQLNHTILNGGLKSLAEATVQQTQAETIQTTTVHQHHLLHTKQEPGTANNSPKTELLNTNSVMTTAPPAAVKERPYGCDECGKSFLLKHHLTTHARVHTGERPHACVHCPKTFVHKHCLNTHLLLHTTNRPYRCLECKKSFTLKHHLLTHARVHSRERPFVCNECGRGFPLKRHLVTHSKYHAGERPYVCSDCGESFAQKEHLVMHSRFHGSLSPYVCPDCGVTFARKFQLVNHGRVHGRVPHSCPVCGKEFLQKRTLVAHMKEGAVACLECGEAFKCKSELHQHCKMTRHCADGQIVSEKTGPGYACPECGSCFNTKEALSLHVRLHAGDRTCVTDLCALTAALQPGLVAAHQQHSFIIPDQPNIQIISSNANNVGHTQVIASNHQISTPRPKVHFCGDCGKGFAAKHGLIAHQRRHPDGSCTLRTHVCDQCGKAFFQKNHLMLHQRQHMDLPPRAKVRPSAHAQHTDAAPPKTDTELVHRAARSGAPMFKLPRVPYCAAASLNLAKSSATRSWCGGLSGGRRLVAPLHIVSRDVKPNLSHLHKHHGRQHTTSGDAKEVGGLVLSAGRTGLIKYEISLPPPTSVVQVQQLD</sequence>
<feature type="domain" description="C2H2-type" evidence="12">
    <location>
        <begin position="348"/>
        <end position="375"/>
    </location>
</feature>
<feature type="domain" description="C2H2-type" evidence="12">
    <location>
        <begin position="588"/>
        <end position="615"/>
    </location>
</feature>
<dbReference type="EMBL" id="JACKWZ010000058">
    <property type="protein sequence ID" value="KAF9418259.1"/>
    <property type="molecule type" value="Genomic_DNA"/>
</dbReference>
<evidence type="ECO:0000313" key="14">
    <source>
        <dbReference type="Proteomes" id="UP000648187"/>
    </source>
</evidence>
<feature type="domain" description="C2H2-type" evidence="12">
    <location>
        <begin position="236"/>
        <end position="263"/>
    </location>
</feature>
<dbReference type="PANTHER" id="PTHR23226">
    <property type="entry name" value="ZINC FINGER AND SCAN DOMAIN-CONTAINING"/>
    <property type="match status" value="1"/>
</dbReference>
<dbReference type="FunFam" id="3.30.160.60:FF:000012">
    <property type="entry name" value="RB-associated KRAB zinc finger protein-like"/>
    <property type="match status" value="1"/>
</dbReference>
<dbReference type="GO" id="GO:0000978">
    <property type="term" value="F:RNA polymerase II cis-regulatory region sequence-specific DNA binding"/>
    <property type="evidence" value="ECO:0007669"/>
    <property type="project" value="TreeGrafter"/>
</dbReference>
<feature type="domain" description="C2H2-type" evidence="12">
    <location>
        <begin position="376"/>
        <end position="398"/>
    </location>
</feature>
<dbReference type="PROSITE" id="PS50157">
    <property type="entry name" value="ZINC_FINGER_C2H2_2"/>
    <property type="match status" value="11"/>
</dbReference>
<dbReference type="InterPro" id="IPR013087">
    <property type="entry name" value="Znf_C2H2_type"/>
</dbReference>
<feature type="domain" description="C2H2-type" evidence="12">
    <location>
        <begin position="466"/>
        <end position="493"/>
    </location>
</feature>
<feature type="domain" description="C2H2-type" evidence="12">
    <location>
        <begin position="320"/>
        <end position="347"/>
    </location>
</feature>
<evidence type="ECO:0000256" key="6">
    <source>
        <dbReference type="ARBA" id="ARBA00023015"/>
    </source>
</evidence>
<dbReference type="Proteomes" id="UP000648187">
    <property type="component" value="Unassembled WGS sequence"/>
</dbReference>
<reference evidence="13" key="1">
    <citation type="submission" date="2020-08" db="EMBL/GenBank/DDBJ databases">
        <title>Spodoptera exigua strain:BAW_Kor-Di-RS1 Genome sequencing and assembly.</title>
        <authorList>
            <person name="Kim J."/>
            <person name="Nam H.Y."/>
            <person name="Kwon M."/>
            <person name="Choi J.H."/>
            <person name="Cho S.R."/>
            <person name="Kim G.-H."/>
        </authorList>
    </citation>
    <scope>NUCLEOTIDE SEQUENCE</scope>
    <source>
        <strain evidence="13">BAW_Kor-Di-RS1</strain>
        <tissue evidence="13">Whole-body</tissue>
    </source>
</reference>
<keyword evidence="6" id="KW-0805">Transcription regulation</keyword>
<dbReference type="GO" id="GO:0000981">
    <property type="term" value="F:DNA-binding transcription factor activity, RNA polymerase II-specific"/>
    <property type="evidence" value="ECO:0007669"/>
    <property type="project" value="TreeGrafter"/>
</dbReference>
<evidence type="ECO:0000313" key="13">
    <source>
        <dbReference type="EMBL" id="KAF9418259.1"/>
    </source>
</evidence>
<feature type="region of interest" description="Disordered" evidence="11">
    <location>
        <begin position="192"/>
        <end position="215"/>
    </location>
</feature>
<dbReference type="AlphaFoldDB" id="A0A835GL64"/>
<keyword evidence="14" id="KW-1185">Reference proteome</keyword>
<evidence type="ECO:0000256" key="10">
    <source>
        <dbReference type="PROSITE-ProRule" id="PRU00042"/>
    </source>
</evidence>
<evidence type="ECO:0000256" key="3">
    <source>
        <dbReference type="ARBA" id="ARBA00022737"/>
    </source>
</evidence>
<feature type="domain" description="C2H2-type" evidence="12">
    <location>
        <begin position="292"/>
        <end position="319"/>
    </location>
</feature>
<dbReference type="PANTHER" id="PTHR23226:SF416">
    <property type="entry name" value="FI01424P"/>
    <property type="match status" value="1"/>
</dbReference>
<keyword evidence="4 10" id="KW-0863">Zinc-finger</keyword>
<feature type="compositionally biased region" description="Polar residues" evidence="11">
    <location>
        <begin position="204"/>
        <end position="215"/>
    </location>
</feature>
<keyword evidence="8" id="KW-0804">Transcription</keyword>
<keyword evidence="3" id="KW-0677">Repeat</keyword>
<protein>
    <recommendedName>
        <fullName evidence="12">C2H2-type domain-containing protein</fullName>
    </recommendedName>
</protein>
<feature type="domain" description="C2H2-type" evidence="12">
    <location>
        <begin position="264"/>
        <end position="291"/>
    </location>
</feature>
<evidence type="ECO:0000256" key="5">
    <source>
        <dbReference type="ARBA" id="ARBA00022833"/>
    </source>
</evidence>
<organism evidence="13 14">
    <name type="scientific">Spodoptera exigua</name>
    <name type="common">Beet armyworm</name>
    <name type="synonym">Noctua fulgens</name>
    <dbReference type="NCBI Taxonomy" id="7107"/>
    <lineage>
        <taxon>Eukaryota</taxon>
        <taxon>Metazoa</taxon>
        <taxon>Ecdysozoa</taxon>
        <taxon>Arthropoda</taxon>
        <taxon>Hexapoda</taxon>
        <taxon>Insecta</taxon>
        <taxon>Pterygota</taxon>
        <taxon>Neoptera</taxon>
        <taxon>Endopterygota</taxon>
        <taxon>Lepidoptera</taxon>
        <taxon>Glossata</taxon>
        <taxon>Ditrysia</taxon>
        <taxon>Noctuoidea</taxon>
        <taxon>Noctuidae</taxon>
        <taxon>Amphipyrinae</taxon>
        <taxon>Spodoptera</taxon>
    </lineage>
</organism>
<dbReference type="SMART" id="SM00355">
    <property type="entry name" value="ZnF_C2H2"/>
    <property type="match status" value="11"/>
</dbReference>
<accession>A0A835GL64</accession>
<dbReference type="FunFam" id="3.30.160.60:FF:000446">
    <property type="entry name" value="Zinc finger protein"/>
    <property type="match status" value="1"/>
</dbReference>
<dbReference type="GO" id="GO:0008270">
    <property type="term" value="F:zinc ion binding"/>
    <property type="evidence" value="ECO:0007669"/>
    <property type="project" value="UniProtKB-KW"/>
</dbReference>
<evidence type="ECO:0000256" key="7">
    <source>
        <dbReference type="ARBA" id="ARBA00023125"/>
    </source>
</evidence>
<keyword evidence="7" id="KW-0238">DNA-binding</keyword>
<dbReference type="Pfam" id="PF00096">
    <property type="entry name" value="zf-C2H2"/>
    <property type="match status" value="6"/>
</dbReference>
<dbReference type="FunFam" id="3.30.160.60:FF:000100">
    <property type="entry name" value="Zinc finger 45-like"/>
    <property type="match status" value="1"/>
</dbReference>
<dbReference type="FunFam" id="3.30.160.60:FF:000065">
    <property type="entry name" value="B-cell CLL/lymphoma 6, member B"/>
    <property type="match status" value="1"/>
</dbReference>
<dbReference type="PROSITE" id="PS00028">
    <property type="entry name" value="ZINC_FINGER_C2H2_1"/>
    <property type="match status" value="10"/>
</dbReference>
<feature type="domain" description="C2H2-type" evidence="12">
    <location>
        <begin position="556"/>
        <end position="578"/>
    </location>
</feature>
<dbReference type="SUPFAM" id="SSF57667">
    <property type="entry name" value="beta-beta-alpha zinc fingers"/>
    <property type="match status" value="7"/>
</dbReference>
<feature type="domain" description="C2H2-type" evidence="12">
    <location>
        <begin position="427"/>
        <end position="456"/>
    </location>
</feature>
<feature type="domain" description="C2H2-type" evidence="12">
    <location>
        <begin position="403"/>
        <end position="423"/>
    </location>
</feature>
<dbReference type="Gene3D" id="3.30.160.60">
    <property type="entry name" value="Classic Zinc Finger"/>
    <property type="match status" value="9"/>
</dbReference>
<dbReference type="InterPro" id="IPR036236">
    <property type="entry name" value="Znf_C2H2_sf"/>
</dbReference>
<dbReference type="FunFam" id="3.30.160.60:FF:000478">
    <property type="entry name" value="Zinc finger protein 133"/>
    <property type="match status" value="1"/>
</dbReference>
<dbReference type="FunFam" id="3.30.160.60:FF:000358">
    <property type="entry name" value="zinc finger protein 24"/>
    <property type="match status" value="1"/>
</dbReference>